<dbReference type="InterPro" id="IPR015797">
    <property type="entry name" value="NUDIX_hydrolase-like_dom_sf"/>
</dbReference>
<evidence type="ECO:0000313" key="7">
    <source>
        <dbReference type="Proteomes" id="UP000619295"/>
    </source>
</evidence>
<comment type="cofactor">
    <cofactor evidence="4">
        <name>a divalent metal cation</name>
        <dbReference type="ChEBI" id="CHEBI:60240"/>
    </cofactor>
</comment>
<protein>
    <recommendedName>
        <fullName evidence="4">RNA pyrophosphohydrolase</fullName>
        <ecNumber evidence="4">3.6.1.-</ecNumber>
    </recommendedName>
    <alternativeName>
        <fullName evidence="4">(Di)nucleoside polyphosphate hydrolase</fullName>
    </alternativeName>
</protein>
<evidence type="ECO:0000256" key="2">
    <source>
        <dbReference type="ARBA" id="ARBA00001946"/>
    </source>
</evidence>
<dbReference type="GO" id="GO:0008893">
    <property type="term" value="F:guanosine-3',5'-bis(diphosphate) 3'-diphosphatase activity"/>
    <property type="evidence" value="ECO:0007669"/>
    <property type="project" value="TreeGrafter"/>
</dbReference>
<accession>A0A927EA40</accession>
<dbReference type="InterPro" id="IPR020476">
    <property type="entry name" value="Nudix_hydrolase"/>
</dbReference>
<comment type="cofactor">
    <cofactor evidence="2">
        <name>Mg(2+)</name>
        <dbReference type="ChEBI" id="CHEBI:18420"/>
    </cofactor>
</comment>
<dbReference type="NCBIfam" id="NF001938">
    <property type="entry name" value="PRK00714.1-5"/>
    <property type="match status" value="1"/>
</dbReference>
<dbReference type="GO" id="GO:0034432">
    <property type="term" value="F:bis(5'-adenosyl)-pentaphosphatase activity"/>
    <property type="evidence" value="ECO:0007669"/>
    <property type="project" value="TreeGrafter"/>
</dbReference>
<dbReference type="GO" id="GO:0006753">
    <property type="term" value="P:nucleoside phosphate metabolic process"/>
    <property type="evidence" value="ECO:0007669"/>
    <property type="project" value="TreeGrafter"/>
</dbReference>
<proteinExistence type="inferred from homology"/>
<dbReference type="PANTHER" id="PTHR11839:SF22">
    <property type="entry name" value="NUDIX HYDROLASE 26, CHLOROPLASTIC"/>
    <property type="match status" value="1"/>
</dbReference>
<comment type="caution">
    <text evidence="6">The sequence shown here is derived from an EMBL/GenBank/DDBJ whole genome shotgun (WGS) entry which is preliminary data.</text>
</comment>
<comment type="function">
    <text evidence="4">Accelerates the degradation of transcripts by removing pyrophosphate from the 5'-end of triphosphorylated RNA, leading to a more labile monophosphorylated state that can stimulate subsequent ribonuclease cleavage.</text>
</comment>
<dbReference type="PRINTS" id="PR00502">
    <property type="entry name" value="NUDIXFAMILY"/>
</dbReference>
<dbReference type="SUPFAM" id="SSF55811">
    <property type="entry name" value="Nudix"/>
    <property type="match status" value="1"/>
</dbReference>
<sequence length="174" mass="19345">MTDAAPEGYRPCVGLALFNAEGLVFIGRRADKTKREHVAPGHAWQMPQGGIDKGETPLEAARRELQEETNITSVELLAEAPGWLSYDLPVDIGQEAWKGRWRGQAQRWFAFRFTGSDSEIDILTPAGGHKAEFDAWRWAPLAETPELIIPFKQGVYRQVVRHFAPFAKAGTATA</sequence>
<keyword evidence="7" id="KW-1185">Reference proteome</keyword>
<evidence type="ECO:0000256" key="3">
    <source>
        <dbReference type="ARBA" id="ARBA00022801"/>
    </source>
</evidence>
<dbReference type="InterPro" id="IPR020084">
    <property type="entry name" value="NUDIX_hydrolase_CS"/>
</dbReference>
<feature type="domain" description="Nudix hydrolase" evidence="5">
    <location>
        <begin position="8"/>
        <end position="161"/>
    </location>
</feature>
<evidence type="ECO:0000259" key="5">
    <source>
        <dbReference type="PROSITE" id="PS51462"/>
    </source>
</evidence>
<comment type="similarity">
    <text evidence="4">Belongs to the Nudix hydrolase family. RppH subfamily.</text>
</comment>
<dbReference type="PROSITE" id="PS51462">
    <property type="entry name" value="NUDIX"/>
    <property type="match status" value="1"/>
</dbReference>
<dbReference type="PANTHER" id="PTHR11839">
    <property type="entry name" value="UDP/ADP-SUGAR PYROPHOSPHATASE"/>
    <property type="match status" value="1"/>
</dbReference>
<dbReference type="AlphaFoldDB" id="A0A927EA40"/>
<dbReference type="EMBL" id="JACXWY010000009">
    <property type="protein sequence ID" value="MBD3847133.1"/>
    <property type="molecule type" value="Genomic_DNA"/>
</dbReference>
<evidence type="ECO:0000256" key="1">
    <source>
        <dbReference type="ARBA" id="ARBA00001936"/>
    </source>
</evidence>
<comment type="cofactor">
    <cofactor evidence="1">
        <name>Mn(2+)</name>
        <dbReference type="ChEBI" id="CHEBI:29035"/>
    </cofactor>
</comment>
<gene>
    <name evidence="4" type="primary">rppH</name>
    <name evidence="4" type="synonym">nudH</name>
    <name evidence="6" type="ORF">IED13_15595</name>
</gene>
<dbReference type="EC" id="3.6.1.-" evidence="4"/>
<dbReference type="Pfam" id="PF00293">
    <property type="entry name" value="NUDIX"/>
    <property type="match status" value="1"/>
</dbReference>
<dbReference type="InterPro" id="IPR000086">
    <property type="entry name" value="NUDIX_hydrolase_dom"/>
</dbReference>
<dbReference type="InterPro" id="IPR022927">
    <property type="entry name" value="RppH"/>
</dbReference>
<reference evidence="6" key="1">
    <citation type="submission" date="2020-09" db="EMBL/GenBank/DDBJ databases">
        <title>Bosea spartocytisi sp. nov. a root nodule endophyte of Spartocytisus supranubius in the high mountain ecosystem fo the Teide National Park (Canary Islands, Spain).</title>
        <authorList>
            <person name="Pulido-Suarez L."/>
            <person name="Peix A."/>
            <person name="Igual J.M."/>
            <person name="Socas-Perez N."/>
            <person name="Velazquez E."/>
            <person name="Flores-Felix J.D."/>
            <person name="Leon-Barrios M."/>
        </authorList>
    </citation>
    <scope>NUCLEOTIDE SEQUENCE</scope>
    <source>
        <strain evidence="6">SSUT16</strain>
    </source>
</reference>
<organism evidence="6 7">
    <name type="scientific">Bosea spartocytisi</name>
    <dbReference type="NCBI Taxonomy" id="2773451"/>
    <lineage>
        <taxon>Bacteria</taxon>
        <taxon>Pseudomonadati</taxon>
        <taxon>Pseudomonadota</taxon>
        <taxon>Alphaproteobacteria</taxon>
        <taxon>Hyphomicrobiales</taxon>
        <taxon>Boseaceae</taxon>
        <taxon>Bosea</taxon>
    </lineage>
</organism>
<evidence type="ECO:0000256" key="4">
    <source>
        <dbReference type="HAMAP-Rule" id="MF_00298"/>
    </source>
</evidence>
<dbReference type="GO" id="GO:0019693">
    <property type="term" value="P:ribose phosphate metabolic process"/>
    <property type="evidence" value="ECO:0007669"/>
    <property type="project" value="TreeGrafter"/>
</dbReference>
<dbReference type="Gene3D" id="3.90.79.10">
    <property type="entry name" value="Nucleoside Triphosphate Pyrophosphohydrolase"/>
    <property type="match status" value="1"/>
</dbReference>
<dbReference type="RefSeq" id="WP_191124711.1">
    <property type="nucleotide sequence ID" value="NZ_JACXWY010000009.1"/>
</dbReference>
<feature type="short sequence motif" description="Nudix box" evidence="4">
    <location>
        <begin position="49"/>
        <end position="70"/>
    </location>
</feature>
<dbReference type="HAMAP" id="MF_00298">
    <property type="entry name" value="Nudix_RppH"/>
    <property type="match status" value="1"/>
</dbReference>
<evidence type="ECO:0000313" key="6">
    <source>
        <dbReference type="EMBL" id="MBD3847133.1"/>
    </source>
</evidence>
<dbReference type="CDD" id="cd03671">
    <property type="entry name" value="NUDIX_Ap4A_hydrolase_plant_like"/>
    <property type="match status" value="1"/>
</dbReference>
<dbReference type="Proteomes" id="UP000619295">
    <property type="component" value="Unassembled WGS sequence"/>
</dbReference>
<name>A0A927EA40_9HYPH</name>
<dbReference type="PROSITE" id="PS00893">
    <property type="entry name" value="NUDIX_BOX"/>
    <property type="match status" value="1"/>
</dbReference>
<keyword evidence="3 4" id="KW-0378">Hydrolase</keyword>